<evidence type="ECO:0000313" key="2">
    <source>
        <dbReference type="Proteomes" id="UP000215506"/>
    </source>
</evidence>
<sequence>MFADLNGAHGFQFYTPCAANTDRAVGRALPDGKLHAMSETATAAPVAPSSTVVESVKKFVAAHGGSGTAVLQPIGRIGVRITLVGADGVLGDRVVADLATAKAVVEAVDGLAETEHWDRDLSSIATPAKGHWARMAGWVARQTRFPKARNEN</sequence>
<comment type="caution">
    <text evidence="1">The sequence shown here is derived from an EMBL/GenBank/DDBJ whole genome shotgun (WGS) entry which is preliminary data.</text>
</comment>
<dbReference type="EMBL" id="NGAF01000009">
    <property type="protein sequence ID" value="OXR43630.1"/>
    <property type="molecule type" value="Genomic_DNA"/>
</dbReference>
<keyword evidence="2" id="KW-1185">Reference proteome</keyword>
<evidence type="ECO:0000313" key="1">
    <source>
        <dbReference type="EMBL" id="OXR43630.1"/>
    </source>
</evidence>
<name>A0A231H478_9NOCA</name>
<dbReference type="Proteomes" id="UP000215506">
    <property type="component" value="Unassembled WGS sequence"/>
</dbReference>
<gene>
    <name evidence="1" type="ORF">B7C42_04498</name>
</gene>
<organism evidence="1 2">
    <name type="scientific">Nocardia cerradoensis</name>
    <dbReference type="NCBI Taxonomy" id="85688"/>
    <lineage>
        <taxon>Bacteria</taxon>
        <taxon>Bacillati</taxon>
        <taxon>Actinomycetota</taxon>
        <taxon>Actinomycetes</taxon>
        <taxon>Mycobacteriales</taxon>
        <taxon>Nocardiaceae</taxon>
        <taxon>Nocardia</taxon>
    </lineage>
</organism>
<accession>A0A231H478</accession>
<proteinExistence type="predicted"/>
<dbReference type="AlphaFoldDB" id="A0A231H478"/>
<reference evidence="1 2" key="1">
    <citation type="submission" date="2017-07" db="EMBL/GenBank/DDBJ databases">
        <title>First draft Genome Sequence of Nocardia cerradoensis isolated from human infection.</title>
        <authorList>
            <person name="Carrasco G."/>
        </authorList>
    </citation>
    <scope>NUCLEOTIDE SEQUENCE [LARGE SCALE GENOMIC DNA]</scope>
    <source>
        <strain evidence="1 2">CNM20130759</strain>
    </source>
</reference>
<protein>
    <submittedName>
        <fullName evidence="1">Uncharacterized protein</fullName>
    </submittedName>
</protein>